<organism evidence="1 2">
    <name type="scientific">Trichonephila clavipes</name>
    <name type="common">Golden silk orbweaver</name>
    <name type="synonym">Nephila clavipes</name>
    <dbReference type="NCBI Taxonomy" id="2585209"/>
    <lineage>
        <taxon>Eukaryota</taxon>
        <taxon>Metazoa</taxon>
        <taxon>Ecdysozoa</taxon>
        <taxon>Arthropoda</taxon>
        <taxon>Chelicerata</taxon>
        <taxon>Arachnida</taxon>
        <taxon>Araneae</taxon>
        <taxon>Araneomorphae</taxon>
        <taxon>Entelegynae</taxon>
        <taxon>Araneoidea</taxon>
        <taxon>Nephilidae</taxon>
        <taxon>Trichonephila</taxon>
    </lineage>
</organism>
<proteinExistence type="predicted"/>
<accession>A0A8X6V316</accession>
<name>A0A8X6V316_TRICX</name>
<protein>
    <submittedName>
        <fullName evidence="1">Uncharacterized protein</fullName>
    </submittedName>
</protein>
<gene>
    <name evidence="1" type="ORF">TNCV_3506771</name>
</gene>
<dbReference type="AlphaFoldDB" id="A0A8X6V316"/>
<reference evidence="1" key="1">
    <citation type="submission" date="2020-08" db="EMBL/GenBank/DDBJ databases">
        <title>Multicomponent nature underlies the extraordinary mechanical properties of spider dragline silk.</title>
        <authorList>
            <person name="Kono N."/>
            <person name="Nakamura H."/>
            <person name="Mori M."/>
            <person name="Yoshida Y."/>
            <person name="Ohtoshi R."/>
            <person name="Malay A.D."/>
            <person name="Moran D.A.P."/>
            <person name="Tomita M."/>
            <person name="Numata K."/>
            <person name="Arakawa K."/>
        </authorList>
    </citation>
    <scope>NUCLEOTIDE SEQUENCE</scope>
</reference>
<dbReference type="EMBL" id="BMAU01021233">
    <property type="protein sequence ID" value="GFY02797.1"/>
    <property type="molecule type" value="Genomic_DNA"/>
</dbReference>
<keyword evidence="2" id="KW-1185">Reference proteome</keyword>
<comment type="caution">
    <text evidence="1">The sequence shown here is derived from an EMBL/GenBank/DDBJ whole genome shotgun (WGS) entry which is preliminary data.</text>
</comment>
<evidence type="ECO:0000313" key="2">
    <source>
        <dbReference type="Proteomes" id="UP000887159"/>
    </source>
</evidence>
<evidence type="ECO:0000313" key="1">
    <source>
        <dbReference type="EMBL" id="GFY02797.1"/>
    </source>
</evidence>
<sequence length="82" mass="9518">MKTAPELPHLSRNYQTIPTEDFNLCQISRVSALIHEEYSIAQRLELMRRRSRAHEHDHDSTSATYIAVVQLKQSSPFHDLNS</sequence>
<dbReference type="Proteomes" id="UP000887159">
    <property type="component" value="Unassembled WGS sequence"/>
</dbReference>